<feature type="compositionally biased region" description="Polar residues" evidence="1">
    <location>
        <begin position="176"/>
        <end position="185"/>
    </location>
</feature>
<dbReference type="AlphaFoldDB" id="A0AA40CSF2"/>
<dbReference type="GO" id="GO:0005634">
    <property type="term" value="C:nucleus"/>
    <property type="evidence" value="ECO:0007669"/>
    <property type="project" value="TreeGrafter"/>
</dbReference>
<evidence type="ECO:0000313" key="3">
    <source>
        <dbReference type="Proteomes" id="UP001174936"/>
    </source>
</evidence>
<reference evidence="2" key="1">
    <citation type="submission" date="2023-06" db="EMBL/GenBank/DDBJ databases">
        <title>Genome-scale phylogeny and comparative genomics of the fungal order Sordariales.</title>
        <authorList>
            <consortium name="Lawrence Berkeley National Laboratory"/>
            <person name="Hensen N."/>
            <person name="Bonometti L."/>
            <person name="Westerberg I."/>
            <person name="Brannstrom I.O."/>
            <person name="Guillou S."/>
            <person name="Cros-Aarteil S."/>
            <person name="Calhoun S."/>
            <person name="Haridas S."/>
            <person name="Kuo A."/>
            <person name="Mondo S."/>
            <person name="Pangilinan J."/>
            <person name="Riley R."/>
            <person name="Labutti K."/>
            <person name="Andreopoulos B."/>
            <person name="Lipzen A."/>
            <person name="Chen C."/>
            <person name="Yanf M."/>
            <person name="Daum C."/>
            <person name="Ng V."/>
            <person name="Clum A."/>
            <person name="Steindorff A."/>
            <person name="Ohm R."/>
            <person name="Martin F."/>
            <person name="Silar P."/>
            <person name="Natvig D."/>
            <person name="Lalanne C."/>
            <person name="Gautier V."/>
            <person name="Ament-Velasquez S.L."/>
            <person name="Kruys A."/>
            <person name="Hutchinson M.I."/>
            <person name="Powell A.J."/>
            <person name="Barry K."/>
            <person name="Miller A.N."/>
            <person name="Grigoriev I.V."/>
            <person name="Debuchy R."/>
            <person name="Gladieux P."/>
            <person name="Thoren M.H."/>
            <person name="Johannesson H."/>
        </authorList>
    </citation>
    <scope>NUCLEOTIDE SEQUENCE</scope>
    <source>
        <strain evidence="2">SMH2532-1</strain>
    </source>
</reference>
<comment type="caution">
    <text evidence="2">The sequence shown here is derived from an EMBL/GenBank/DDBJ whole genome shotgun (WGS) entry which is preliminary data.</text>
</comment>
<accession>A0AA40CSF2</accession>
<feature type="compositionally biased region" description="Basic and acidic residues" evidence="1">
    <location>
        <begin position="186"/>
        <end position="214"/>
    </location>
</feature>
<dbReference type="EMBL" id="JAULSV010000003">
    <property type="protein sequence ID" value="KAK0649791.1"/>
    <property type="molecule type" value="Genomic_DNA"/>
</dbReference>
<sequence>MPRTKVPDKATLEEHLRDAVRGLYLDSAELTVNSARRAAERKLKLKEGFFRDDDYWKSRSKEIVRDAWAQVEAEGTGTTAASSQPAEPEPQPTPKAKPKPATKAKPKPKSPPAKRKRAARAPTTEEDEDEDEDDDEISDVESLAKFSDSESEPTTKPAKKRKLVKPKAAVEEVKSEGNSPLSEPSETSKEEDTRAEMQDDTKTEGQEQDGKAEIQEDDGSDTSDVYNEPPKPKGKKAKASEAAPKKRKSQGSAKAAAPEQSSDDALIKQLQGQLVKCGVRKIWGFELKKYGDDKKAKIRHLKEMLSDVGMKGRFSEARAREIKEQRELLADLDAVMEGEKHWGVSGRPARRGRPTRDLKESSEEASDEESTKRKPKTTTDSSENGSESDEDAAPKVHGGGSKRRAGLEFLSDESESD</sequence>
<gene>
    <name evidence="2" type="ORF">B0T16DRAFT_445470</name>
</gene>
<protein>
    <recommendedName>
        <fullName evidence="4">Transcriptional regulator</fullName>
    </recommendedName>
</protein>
<evidence type="ECO:0008006" key="4">
    <source>
        <dbReference type="Google" id="ProtNLM"/>
    </source>
</evidence>
<feature type="compositionally biased region" description="Acidic residues" evidence="1">
    <location>
        <begin position="124"/>
        <end position="139"/>
    </location>
</feature>
<dbReference type="InterPro" id="IPR037647">
    <property type="entry name" value="HIRIP3"/>
</dbReference>
<dbReference type="PANTHER" id="PTHR15410">
    <property type="entry name" value="HIRA-INTERACTING PROTEIN 3"/>
    <property type="match status" value="1"/>
</dbReference>
<proteinExistence type="predicted"/>
<evidence type="ECO:0000256" key="1">
    <source>
        <dbReference type="SAM" id="MobiDB-lite"/>
    </source>
</evidence>
<keyword evidence="3" id="KW-1185">Reference proteome</keyword>
<feature type="region of interest" description="Disordered" evidence="1">
    <location>
        <begin position="337"/>
        <end position="417"/>
    </location>
</feature>
<dbReference type="PANTHER" id="PTHR15410:SF2">
    <property type="entry name" value="HIRA-INTERACTING PROTEIN 3"/>
    <property type="match status" value="1"/>
</dbReference>
<organism evidence="2 3">
    <name type="scientific">Cercophora newfieldiana</name>
    <dbReference type="NCBI Taxonomy" id="92897"/>
    <lineage>
        <taxon>Eukaryota</taxon>
        <taxon>Fungi</taxon>
        <taxon>Dikarya</taxon>
        <taxon>Ascomycota</taxon>
        <taxon>Pezizomycotina</taxon>
        <taxon>Sordariomycetes</taxon>
        <taxon>Sordariomycetidae</taxon>
        <taxon>Sordariales</taxon>
        <taxon>Lasiosphaeriaceae</taxon>
        <taxon>Cercophora</taxon>
    </lineage>
</organism>
<name>A0AA40CSF2_9PEZI</name>
<dbReference type="Proteomes" id="UP001174936">
    <property type="component" value="Unassembled WGS sequence"/>
</dbReference>
<feature type="compositionally biased region" description="Basic residues" evidence="1">
    <location>
        <begin position="96"/>
        <end position="119"/>
    </location>
</feature>
<feature type="region of interest" description="Disordered" evidence="1">
    <location>
        <begin position="69"/>
        <end position="265"/>
    </location>
</feature>
<evidence type="ECO:0000313" key="2">
    <source>
        <dbReference type="EMBL" id="KAK0649791.1"/>
    </source>
</evidence>